<keyword evidence="2" id="KW-1133">Transmembrane helix</keyword>
<feature type="transmembrane region" description="Helical" evidence="2">
    <location>
        <begin position="811"/>
        <end position="828"/>
    </location>
</feature>
<feature type="region of interest" description="Disordered" evidence="1">
    <location>
        <begin position="305"/>
        <end position="378"/>
    </location>
</feature>
<evidence type="ECO:0000256" key="2">
    <source>
        <dbReference type="SAM" id="Phobius"/>
    </source>
</evidence>
<dbReference type="InterPro" id="IPR046112">
    <property type="entry name" value="DUF6049"/>
</dbReference>
<protein>
    <submittedName>
        <fullName evidence="3">DUF6049 family protein</fullName>
    </submittedName>
</protein>
<evidence type="ECO:0000313" key="3">
    <source>
        <dbReference type="EMBL" id="WAL41772.1"/>
    </source>
</evidence>
<feature type="compositionally biased region" description="Polar residues" evidence="1">
    <location>
        <begin position="81"/>
        <end position="91"/>
    </location>
</feature>
<organism evidence="3 4">
    <name type="scientific">Actinomyces naeslundii</name>
    <dbReference type="NCBI Taxonomy" id="1655"/>
    <lineage>
        <taxon>Bacteria</taxon>
        <taxon>Bacillati</taxon>
        <taxon>Actinomycetota</taxon>
        <taxon>Actinomycetes</taxon>
        <taxon>Actinomycetales</taxon>
        <taxon>Actinomycetaceae</taxon>
        <taxon>Actinomyces</taxon>
    </lineage>
</organism>
<name>A0AA47FEF1_ACTNA</name>
<gene>
    <name evidence="3" type="ORF">OFA60_06710</name>
</gene>
<keyword evidence="2" id="KW-0812">Transmembrane</keyword>
<feature type="region of interest" description="Disordered" evidence="1">
    <location>
        <begin position="614"/>
        <end position="635"/>
    </location>
</feature>
<evidence type="ECO:0000313" key="4">
    <source>
        <dbReference type="Proteomes" id="UP001163127"/>
    </source>
</evidence>
<dbReference type="Pfam" id="PF19516">
    <property type="entry name" value="DUF6049"/>
    <property type="match status" value="1"/>
</dbReference>
<sequence length="847" mass="86290">MTSATDLCAKVVTTLGSRLRSRAMVTFAALLGLAGLVTWPLIALPTAQAKPAPGALSAEIAPVAPAGPSATTVPSALPASASRSGRTTGASIQNTEAAAKQVTLSIDTMTPEVLHSDQDLTLTGTITNGTGQAVSGVDLVTRVQRSTDVTSESLTKWLTGTDESGLSDPVTIPLGRDLQPGETTQFSITVPADELPLTSADRWGPRGIAVTLESQGTSVAQDRSILVWESGASVTPVRLTTFIPVTASVEEMAVLAGPHTSQRAKTLTSVHSRVLGLLSMARDSIVMAVDPALVEALGVTSADLEKAARNGHSQPSTPDGTPQTPQGDDSSGSSSASPSASANPSAPAAESSSPTPSSPSTASPSASATAPSSGGKTSNDVAQLSAALMRAIGTGNLVALPWGDSDTAALAHLQRADLIETATQRTQESAIVKAGAPASMSWLASSVMDSATVNTLPQSTSTIITSPDSLPVTDELTYTPSGLGALGDRAVLIPEQSLSEALAGEPSSKTSNDTSDEASQDGASDQTRQASSSGQTTQAAELDTRQLLRGNSAILTRQAPGLERDIVVAMPRQAASTVDPSALKARVAALRSTSWTQSQSLSGLEERARAEVEAVEAGTSGIERSEPSDDNVTDDNELTTATLAAAGGTASRLQSVASVLSDPAALLGEYTNLEAVVSSATWRAKPATCRAQVPAAEAAGTGVTSSLAAVPSSTINLISSEAQLPVRITSSLAQDVTVQVYLTSDNKRLQVPRTTTVTVPAHQQAKVTVPIQAVGSGDVGLTVQVLAADGTTVGTPTTVNMRVRADWESRGTGVIVGVLVSIVVIGTVRTVRRGRRTAVTPAAQETA</sequence>
<proteinExistence type="predicted"/>
<dbReference type="EMBL" id="CP113787">
    <property type="protein sequence ID" value="WAL41772.1"/>
    <property type="molecule type" value="Genomic_DNA"/>
</dbReference>
<reference evidence="3" key="1">
    <citation type="submission" date="2022-11" db="EMBL/GenBank/DDBJ databases">
        <title>Dental biofilm bacteria. Genome sequencing and assembly.</title>
        <authorList>
            <person name="Robertsson C."/>
        </authorList>
    </citation>
    <scope>NUCLEOTIDE SEQUENCE</scope>
    <source>
        <strain evidence="3">CW</strain>
    </source>
</reference>
<feature type="region of interest" description="Disordered" evidence="1">
    <location>
        <begin position="500"/>
        <end position="544"/>
    </location>
</feature>
<feature type="compositionally biased region" description="Polar residues" evidence="1">
    <location>
        <begin position="311"/>
        <end position="329"/>
    </location>
</feature>
<feature type="region of interest" description="Disordered" evidence="1">
    <location>
        <begin position="67"/>
        <end position="91"/>
    </location>
</feature>
<feature type="compositionally biased region" description="Low complexity" evidence="1">
    <location>
        <begin position="330"/>
        <end position="373"/>
    </location>
</feature>
<keyword evidence="2" id="KW-0472">Membrane</keyword>
<feature type="compositionally biased region" description="Polar residues" evidence="1">
    <location>
        <begin position="521"/>
        <end position="539"/>
    </location>
</feature>
<evidence type="ECO:0000256" key="1">
    <source>
        <dbReference type="SAM" id="MobiDB-lite"/>
    </source>
</evidence>
<dbReference type="AlphaFoldDB" id="A0AA47FEF1"/>
<accession>A0AA47FEF1</accession>
<dbReference type="Proteomes" id="UP001163127">
    <property type="component" value="Chromosome"/>
</dbReference>
<dbReference type="RefSeq" id="WP_101559932.1">
    <property type="nucleotide sequence ID" value="NZ_CP113787.1"/>
</dbReference>